<keyword evidence="1" id="KW-0732">Signal</keyword>
<feature type="chain" id="PRO_5015932661" description="DUF1570 domain-containing protein" evidence="1">
    <location>
        <begin position="22"/>
        <end position="503"/>
    </location>
</feature>
<organism evidence="2 3">
    <name type="scientific">Sphingomonas sanxanigenens</name>
    <dbReference type="NCBI Taxonomy" id="397260"/>
    <lineage>
        <taxon>Bacteria</taxon>
        <taxon>Pseudomonadati</taxon>
        <taxon>Pseudomonadota</taxon>
        <taxon>Alphaproteobacteria</taxon>
        <taxon>Sphingomonadales</taxon>
        <taxon>Sphingomonadaceae</taxon>
        <taxon>Sphingomonas</taxon>
    </lineage>
</organism>
<reference evidence="2 3" key="1">
    <citation type="submission" date="2017-08" db="EMBL/GenBank/DDBJ databases">
        <title>Infants hospitalized years apart are colonized by the same room-sourced microbial strains.</title>
        <authorList>
            <person name="Brooks B."/>
            <person name="Olm M.R."/>
            <person name="Firek B.A."/>
            <person name="Baker R."/>
            <person name="Thomas B.C."/>
            <person name="Morowitz M.J."/>
            <person name="Banfield J.F."/>
        </authorList>
    </citation>
    <scope>NUCLEOTIDE SEQUENCE [LARGE SCALE GENOMIC DNA]</scope>
    <source>
        <strain evidence="2">S2_018_000_R2_101</strain>
    </source>
</reference>
<dbReference type="AlphaFoldDB" id="A0A2W5BWK7"/>
<gene>
    <name evidence="2" type="ORF">DI623_14680</name>
</gene>
<protein>
    <recommendedName>
        <fullName evidence="4">DUF1570 domain-containing protein</fullName>
    </recommendedName>
</protein>
<feature type="signal peptide" evidence="1">
    <location>
        <begin position="1"/>
        <end position="21"/>
    </location>
</feature>
<dbReference type="SUPFAM" id="SSF48452">
    <property type="entry name" value="TPR-like"/>
    <property type="match status" value="1"/>
</dbReference>
<evidence type="ECO:0000256" key="1">
    <source>
        <dbReference type="SAM" id="SignalP"/>
    </source>
</evidence>
<sequence length="503" mass="54875">MSLFGKAAVAAILTLSAPAAATWREASSTHFLIYSEDGEKQLREFAQKLERYDAAMRVMRDVPPVDPGKANRVTVYVVSSLDKVRRLGGVSQGSGVAGYYRGQAGRSLAVIPRSLGYSDMTAQVVLLHEYAHHFMAANFAGAWPRWFVEGFAEFNSTASFGSDGSVSLGKPPQFRAYNLVNSSPLPIEKLLQPDKFKDVRDGDIFYGRAWLLTHYLTLSKDREGQLGKYLTAINAGTPNVQAARDAFGDLDKLNANLNTYLRRSMLYYSIPAKLLTTGPIEVRELGPAEQAMMELRIRSRNGVDDKGAAEILPLARAAAASFANDPFAQTTLAEAEFDMGNLDETLAAANRALMTDPKSMEALLYRAKVLEARARKNSDGPAAWKAARAAYAAANRSDPDDPRPLRGYYESFRQAGITPPKLAIEGLLRAQMLAPQDDDLRMRAADQYVRDGKLDEARALLAPVAYDPHASEASKAALTMIEEIDAKLKKPTPAPGAGDGQHQ</sequence>
<name>A0A2W5BWK7_9SPHN</name>
<comment type="caution">
    <text evidence="2">The sequence shown here is derived from an EMBL/GenBank/DDBJ whole genome shotgun (WGS) entry which is preliminary data.</text>
</comment>
<proteinExistence type="predicted"/>
<dbReference type="Gene3D" id="1.25.40.10">
    <property type="entry name" value="Tetratricopeptide repeat domain"/>
    <property type="match status" value="1"/>
</dbReference>
<accession>A0A2W5BWK7</accession>
<dbReference type="Proteomes" id="UP000249066">
    <property type="component" value="Unassembled WGS sequence"/>
</dbReference>
<evidence type="ECO:0000313" key="3">
    <source>
        <dbReference type="Proteomes" id="UP000249066"/>
    </source>
</evidence>
<dbReference type="EMBL" id="QFNN01000130">
    <property type="protein sequence ID" value="PZO87465.1"/>
    <property type="molecule type" value="Genomic_DNA"/>
</dbReference>
<evidence type="ECO:0008006" key="4">
    <source>
        <dbReference type="Google" id="ProtNLM"/>
    </source>
</evidence>
<evidence type="ECO:0000313" key="2">
    <source>
        <dbReference type="EMBL" id="PZO87465.1"/>
    </source>
</evidence>
<dbReference type="InterPro" id="IPR011990">
    <property type="entry name" value="TPR-like_helical_dom_sf"/>
</dbReference>